<feature type="domain" description="4-O-methyl-glucuronoyl methylesterase-like" evidence="4">
    <location>
        <begin position="274"/>
        <end position="425"/>
    </location>
</feature>
<dbReference type="AlphaFoldDB" id="A0A1J5TB38"/>
<organism evidence="5">
    <name type="scientific">mine drainage metagenome</name>
    <dbReference type="NCBI Taxonomy" id="410659"/>
    <lineage>
        <taxon>unclassified sequences</taxon>
        <taxon>metagenomes</taxon>
        <taxon>ecological metagenomes</taxon>
    </lineage>
</organism>
<evidence type="ECO:0000313" key="5">
    <source>
        <dbReference type="EMBL" id="OIR13464.1"/>
    </source>
</evidence>
<evidence type="ECO:0000256" key="2">
    <source>
        <dbReference type="ARBA" id="ARBA00022729"/>
    </source>
</evidence>
<dbReference type="EMBL" id="MLJW01000014">
    <property type="protein sequence ID" value="OIR13464.1"/>
    <property type="molecule type" value="Genomic_DNA"/>
</dbReference>
<dbReference type="InterPro" id="IPR054579">
    <property type="entry name" value="GCE-like_dom"/>
</dbReference>
<evidence type="ECO:0000256" key="1">
    <source>
        <dbReference type="ARBA" id="ARBA00022487"/>
    </source>
</evidence>
<dbReference type="SUPFAM" id="SSF53474">
    <property type="entry name" value="alpha/beta-Hydrolases"/>
    <property type="match status" value="1"/>
</dbReference>
<dbReference type="GO" id="GO:0052689">
    <property type="term" value="F:carboxylic ester hydrolase activity"/>
    <property type="evidence" value="ECO:0007669"/>
    <property type="project" value="UniProtKB-KW"/>
</dbReference>
<comment type="caution">
    <text evidence="5">The sequence shown here is derived from an EMBL/GenBank/DDBJ whole genome shotgun (WGS) entry which is preliminary data.</text>
</comment>
<proteinExistence type="predicted"/>
<dbReference type="Gene3D" id="3.40.50.1820">
    <property type="entry name" value="alpha/beta hydrolase"/>
    <property type="match status" value="1"/>
</dbReference>
<reference evidence="5" key="1">
    <citation type="submission" date="2016-10" db="EMBL/GenBank/DDBJ databases">
        <title>Sequence of Gallionella enrichment culture.</title>
        <authorList>
            <person name="Poehlein A."/>
            <person name="Muehling M."/>
            <person name="Daniel R."/>
        </authorList>
    </citation>
    <scope>NUCLEOTIDE SEQUENCE</scope>
</reference>
<accession>A0A1J5TB38</accession>
<evidence type="ECO:0000259" key="4">
    <source>
        <dbReference type="Pfam" id="PF22244"/>
    </source>
</evidence>
<dbReference type="Pfam" id="PF22244">
    <property type="entry name" value="GCE_fung"/>
    <property type="match status" value="1"/>
</dbReference>
<dbReference type="InterPro" id="IPR029058">
    <property type="entry name" value="AB_hydrolase_fold"/>
</dbReference>
<keyword evidence="1" id="KW-0719">Serine esterase</keyword>
<gene>
    <name evidence="5" type="ORF">GALL_52800</name>
</gene>
<name>A0A1J5TB38_9ZZZZ</name>
<protein>
    <recommendedName>
        <fullName evidence="4">4-O-methyl-glucuronoyl methylesterase-like domain-containing protein</fullName>
    </recommendedName>
</protein>
<keyword evidence="2" id="KW-0732">Signal</keyword>
<keyword evidence="3" id="KW-0378">Hydrolase</keyword>
<evidence type="ECO:0000256" key="3">
    <source>
        <dbReference type="ARBA" id="ARBA00022801"/>
    </source>
</evidence>
<sequence>MRLALFIACLALAVFVPPTSVAATPLTKTPAATSTRRARMQQAAEVDWAATLKTLGLTVPALPPPDIDPHRPAGTTRVQGSPYNWTDGNPGHTIVRSGWGHWNNYDESRAWIGPLPEVLTTDDGRTVTTPALWWKVRRPELLRLFATDVYGKIPDHTPAVTWHSSAPQSAADGSVTTRWTGLIDNRAYPSAHPRIELSVTLPAGAKGRVPVVVVLDGGFRFPGWRPPPGPTPRDQVLARDWAYAVFTTAPLQEDSGAGLRTGIIGLVNRGAPRKPDDWGVLAAWSWGLSRAADLLQRLPSIDSRCLALEGHSRWGKAALLAAALDTRWTATYSSCSGECGAKLHRHDIGESVDNVCGPSEYHWMAANFLRYAGHWNRIPVDQHELIALVAPRALLITGGTEDLWSDPVGEFQACVAAAPVYRLLGARGPGTAVMPSPDVALDRGDLAFRLHRGGHTDLPDWPVFLDFAACHFQRLRTGTP</sequence>